<dbReference type="InterPro" id="IPR005024">
    <property type="entry name" value="Snf7_fam"/>
</dbReference>
<dbReference type="OrthoDB" id="2329734at2759"/>
<dbReference type="Gene3D" id="6.10.140.1230">
    <property type="match status" value="1"/>
</dbReference>
<dbReference type="Pfam" id="PF03357">
    <property type="entry name" value="Snf7"/>
    <property type="match status" value="1"/>
</dbReference>
<keyword evidence="4" id="KW-1185">Reference proteome</keyword>
<name>A0A7R9KMF7_9ACAR</name>
<gene>
    <name evidence="3" type="ORF">OSB1V03_LOCUS6268</name>
</gene>
<dbReference type="Proteomes" id="UP000759131">
    <property type="component" value="Unassembled WGS sequence"/>
</dbReference>
<dbReference type="EMBL" id="CAJPIZ010003367">
    <property type="protein sequence ID" value="CAG2106265.1"/>
    <property type="molecule type" value="Genomic_DNA"/>
</dbReference>
<organism evidence="3">
    <name type="scientific">Medioppia subpectinata</name>
    <dbReference type="NCBI Taxonomy" id="1979941"/>
    <lineage>
        <taxon>Eukaryota</taxon>
        <taxon>Metazoa</taxon>
        <taxon>Ecdysozoa</taxon>
        <taxon>Arthropoda</taxon>
        <taxon>Chelicerata</taxon>
        <taxon>Arachnida</taxon>
        <taxon>Acari</taxon>
        <taxon>Acariformes</taxon>
        <taxon>Sarcoptiformes</taxon>
        <taxon>Oribatida</taxon>
        <taxon>Brachypylina</taxon>
        <taxon>Oppioidea</taxon>
        <taxon>Oppiidae</taxon>
        <taxon>Medioppia</taxon>
    </lineage>
</organism>
<dbReference type="EMBL" id="OC857942">
    <property type="protein sequence ID" value="CAD7625835.1"/>
    <property type="molecule type" value="Genomic_DNA"/>
</dbReference>
<reference evidence="3" key="1">
    <citation type="submission" date="2020-11" db="EMBL/GenBank/DDBJ databases">
        <authorList>
            <person name="Tran Van P."/>
        </authorList>
    </citation>
    <scope>NUCLEOTIDE SEQUENCE</scope>
</reference>
<feature type="region of interest" description="Disordered" evidence="2">
    <location>
        <begin position="162"/>
        <end position="195"/>
    </location>
</feature>
<feature type="non-terminal residue" evidence="3">
    <location>
        <position position="195"/>
    </location>
</feature>
<comment type="similarity">
    <text evidence="1">Belongs to the SNF7 family.</text>
</comment>
<dbReference type="GO" id="GO:0007034">
    <property type="term" value="P:vacuolar transport"/>
    <property type="evidence" value="ECO:0007669"/>
    <property type="project" value="InterPro"/>
</dbReference>
<accession>A0A7R9KMF7</accession>
<evidence type="ECO:0000313" key="3">
    <source>
        <dbReference type="EMBL" id="CAD7625835.1"/>
    </source>
</evidence>
<protein>
    <recommendedName>
        <fullName evidence="5">Charged multivesicular body protein 3</fullName>
    </recommendedName>
</protein>
<dbReference type="PANTHER" id="PTHR10476">
    <property type="entry name" value="CHARGED MULTIVESICULAR BODY PROTEIN"/>
    <property type="match status" value="1"/>
</dbReference>
<feature type="compositionally biased region" description="Low complexity" evidence="2">
    <location>
        <begin position="166"/>
        <end position="176"/>
    </location>
</feature>
<evidence type="ECO:0000256" key="2">
    <source>
        <dbReference type="SAM" id="MobiDB-lite"/>
    </source>
</evidence>
<evidence type="ECO:0000256" key="1">
    <source>
        <dbReference type="ARBA" id="ARBA00006190"/>
    </source>
</evidence>
<evidence type="ECO:0008006" key="5">
    <source>
        <dbReference type="Google" id="ProtNLM"/>
    </source>
</evidence>
<proteinExistence type="inferred from homology"/>
<feature type="compositionally biased region" description="Polar residues" evidence="2">
    <location>
        <begin position="186"/>
        <end position="195"/>
    </location>
</feature>
<evidence type="ECO:0000313" key="4">
    <source>
        <dbReference type="Proteomes" id="UP000759131"/>
    </source>
</evidence>
<sequence>LLDRQIRGIQREEEKVKLELKKAAKRGDRDVCLVLAKEMVNSRKAVNRIHTSKAQLNSVMMNMSQQLATLRVANAMEKSTSVMKSMQSLVKIQEISHVMQEMSREMMKAGIIEEMIEETLDDQLDVDDTLEEEAQKEVDKVLWELTAGQLGAAPAAVSDTLPSVGEASAAPASASAVDEDEDISEMQQRLQALRS</sequence>
<dbReference type="AlphaFoldDB" id="A0A7R9KMF7"/>